<reference evidence="6 7" key="1">
    <citation type="submission" date="2020-08" db="EMBL/GenBank/DDBJ databases">
        <title>Genomic Encyclopedia of Type Strains, Phase IV (KMG-IV): sequencing the most valuable type-strain genomes for metagenomic binning, comparative biology and taxonomic classification.</title>
        <authorList>
            <person name="Goeker M."/>
        </authorList>
    </citation>
    <scope>NUCLEOTIDE SEQUENCE [LARGE SCALE GENOMIC DNA]</scope>
    <source>
        <strain evidence="6 7">DSM 21793</strain>
    </source>
</reference>
<dbReference type="PANTHER" id="PTHR36917:SF1">
    <property type="entry name" value="INNER MEMBRANE-SPANNING PROTEIN YCIB"/>
    <property type="match status" value="1"/>
</dbReference>
<feature type="transmembrane region" description="Helical" evidence="5">
    <location>
        <begin position="41"/>
        <end position="62"/>
    </location>
</feature>
<comment type="function">
    <text evidence="5">Plays a role in cell envelope biogenesis, maintenance of cell envelope integrity and membrane homeostasis.</text>
</comment>
<dbReference type="HAMAP" id="MF_00189">
    <property type="entry name" value="YciB"/>
    <property type="match status" value="1"/>
</dbReference>
<proteinExistence type="inferred from homology"/>
<dbReference type="GO" id="GO:0005886">
    <property type="term" value="C:plasma membrane"/>
    <property type="evidence" value="ECO:0007669"/>
    <property type="project" value="UniProtKB-SubCell"/>
</dbReference>
<evidence type="ECO:0000256" key="4">
    <source>
        <dbReference type="ARBA" id="ARBA00023136"/>
    </source>
</evidence>
<dbReference type="PANTHER" id="PTHR36917">
    <property type="entry name" value="INTRACELLULAR SEPTATION PROTEIN A-RELATED"/>
    <property type="match status" value="1"/>
</dbReference>
<feature type="transmembrane region" description="Helical" evidence="5">
    <location>
        <begin position="12"/>
        <end position="29"/>
    </location>
</feature>
<accession>A0A840A0Y5</accession>
<gene>
    <name evidence="5" type="primary">yciB</name>
    <name evidence="6" type="ORF">GGQ61_003311</name>
</gene>
<keyword evidence="7" id="KW-1185">Reference proteome</keyword>
<protein>
    <recommendedName>
        <fullName evidence="5">Inner membrane-spanning protein YciB</fullName>
    </recommendedName>
</protein>
<evidence type="ECO:0000313" key="7">
    <source>
        <dbReference type="Proteomes" id="UP000530564"/>
    </source>
</evidence>
<comment type="subcellular location">
    <subcellularLocation>
        <location evidence="5">Cell inner membrane</location>
        <topology evidence="5">Multi-pass membrane protein</topology>
    </subcellularLocation>
</comment>
<evidence type="ECO:0000256" key="5">
    <source>
        <dbReference type="HAMAP-Rule" id="MF_00189"/>
    </source>
</evidence>
<dbReference type="Pfam" id="PF04279">
    <property type="entry name" value="IspA"/>
    <property type="match status" value="1"/>
</dbReference>
<feature type="transmembrane region" description="Helical" evidence="5">
    <location>
        <begin position="163"/>
        <end position="182"/>
    </location>
</feature>
<name>A0A840A0Y5_9CAUL</name>
<evidence type="ECO:0000256" key="1">
    <source>
        <dbReference type="ARBA" id="ARBA00022475"/>
    </source>
</evidence>
<sequence length="202" mass="22264">MKLSPSARKWVRGVVDYGGLVAFLIGFFLNRGGGMTSQEALVQATWWLVGGSLLGLVVGFVFEKRIAPFPLIAGGAALVFGGLTLFFHDVRFVKLKPTVMNTLFGVALLGGLVLRKNPLKLLLGDAVKMPDVGWRKLTLNYGLFFLALAALNEFVWRTQPDDVWVVFRFPGLLILTVLFGFAQVPLMMKYAKTDEPPPPHVE</sequence>
<keyword evidence="4 5" id="KW-0472">Membrane</keyword>
<evidence type="ECO:0000256" key="2">
    <source>
        <dbReference type="ARBA" id="ARBA00022692"/>
    </source>
</evidence>
<feature type="transmembrane region" description="Helical" evidence="5">
    <location>
        <begin position="99"/>
        <end position="116"/>
    </location>
</feature>
<dbReference type="RefSeq" id="WP_183775172.1">
    <property type="nucleotide sequence ID" value="NZ_JACIDK010000005.1"/>
</dbReference>
<keyword evidence="3 5" id="KW-1133">Transmembrane helix</keyword>
<keyword evidence="2 5" id="KW-0812">Transmembrane</keyword>
<comment type="caution">
    <text evidence="6">The sequence shown here is derived from an EMBL/GenBank/DDBJ whole genome shotgun (WGS) entry which is preliminary data.</text>
</comment>
<dbReference type="Proteomes" id="UP000530564">
    <property type="component" value="Unassembled WGS sequence"/>
</dbReference>
<evidence type="ECO:0000256" key="3">
    <source>
        <dbReference type="ARBA" id="ARBA00022989"/>
    </source>
</evidence>
<comment type="similarity">
    <text evidence="5">Belongs to the YciB family.</text>
</comment>
<feature type="transmembrane region" description="Helical" evidence="5">
    <location>
        <begin position="137"/>
        <end position="157"/>
    </location>
</feature>
<dbReference type="AlphaFoldDB" id="A0A840A0Y5"/>
<evidence type="ECO:0000313" key="6">
    <source>
        <dbReference type="EMBL" id="MBB3892575.1"/>
    </source>
</evidence>
<keyword evidence="1 5" id="KW-1003">Cell membrane</keyword>
<keyword evidence="5" id="KW-0997">Cell inner membrane</keyword>
<dbReference type="EMBL" id="JACIDK010000005">
    <property type="protein sequence ID" value="MBB3892575.1"/>
    <property type="molecule type" value="Genomic_DNA"/>
</dbReference>
<dbReference type="InterPro" id="IPR006008">
    <property type="entry name" value="YciB"/>
</dbReference>
<organism evidence="6 7">
    <name type="scientific">Phenylobacterium haematophilum</name>
    <dbReference type="NCBI Taxonomy" id="98513"/>
    <lineage>
        <taxon>Bacteria</taxon>
        <taxon>Pseudomonadati</taxon>
        <taxon>Pseudomonadota</taxon>
        <taxon>Alphaproteobacteria</taxon>
        <taxon>Caulobacterales</taxon>
        <taxon>Caulobacteraceae</taxon>
        <taxon>Phenylobacterium</taxon>
    </lineage>
</organism>
<feature type="transmembrane region" description="Helical" evidence="5">
    <location>
        <begin position="69"/>
        <end position="87"/>
    </location>
</feature>